<comment type="caution">
    <text evidence="1">The sequence shown here is derived from an EMBL/GenBank/DDBJ whole genome shotgun (WGS) entry which is preliminary data.</text>
</comment>
<dbReference type="EMBL" id="MU274902">
    <property type="protein sequence ID" value="KAI0093178.1"/>
    <property type="molecule type" value="Genomic_DNA"/>
</dbReference>
<dbReference type="Proteomes" id="UP001055072">
    <property type="component" value="Unassembled WGS sequence"/>
</dbReference>
<organism evidence="1 2">
    <name type="scientific">Irpex rosettiformis</name>
    <dbReference type="NCBI Taxonomy" id="378272"/>
    <lineage>
        <taxon>Eukaryota</taxon>
        <taxon>Fungi</taxon>
        <taxon>Dikarya</taxon>
        <taxon>Basidiomycota</taxon>
        <taxon>Agaricomycotina</taxon>
        <taxon>Agaricomycetes</taxon>
        <taxon>Polyporales</taxon>
        <taxon>Irpicaceae</taxon>
        <taxon>Irpex</taxon>
    </lineage>
</organism>
<gene>
    <name evidence="1" type="ORF">BDY19DRAFT_882685</name>
</gene>
<evidence type="ECO:0000313" key="2">
    <source>
        <dbReference type="Proteomes" id="UP001055072"/>
    </source>
</evidence>
<keyword evidence="2" id="KW-1185">Reference proteome</keyword>
<name>A0ACB8UFQ8_9APHY</name>
<protein>
    <submittedName>
        <fullName evidence="1">FAD/NAD-P-binding domain-containing protein</fullName>
    </submittedName>
</protein>
<evidence type="ECO:0000313" key="1">
    <source>
        <dbReference type="EMBL" id="KAI0093178.1"/>
    </source>
</evidence>
<accession>A0ACB8UFQ8</accession>
<proteinExistence type="predicted"/>
<sequence length="570" mass="64691">MSPSKPQRVCIVGAGASGMSAAYALSRHPSRYAVTVFDKEGVAGGMATSIPVDAAKYGASYINDGVQGCSPAFANTMRMFRMLGFEPTEVGMQISFGKGEDFWTNVFPTELTSKFSEDIVKFGRALKTIKRLEVVFALIPVHVMLKIFRFSKDFGEKMVYPLVALFFGTGNQTPYISSAILERVFMDPSMRLFEYNDKSLLASIPTMFAFPKLHDCYQAWREEIASRGNVTFKFNHEVIRIVSRSSKSESGPVEIEYKVAEGPLETSLQTAYFDQIVLAIDADSCLRLLHREATFMEKRVLGNVKYLYDVTVTHNDLQYMQKYYEVKYDSSHNAPIPAESSAEERQEAEDTFKFAEESFRPLYYTMQYPQDKSKIEMSFDLTHYQPQFRGEKPAGPINSEDTSAHRNECRPLLDGARGAQNPKLGEAGASIRTGQNEQGTPEPPLENHVFQTIFLDRDGSSDLWTDGDIRKEKKIYEKWWKQQSHRWQHYAGTVPWMMFINGKNNTHYAGAWSVLNMHELAVTSGFAAAYRLGAEFPFHGDEECERLFKLYLGLSHGTRLRKEDRKGLMV</sequence>
<reference evidence="1" key="1">
    <citation type="journal article" date="2021" name="Environ. Microbiol.">
        <title>Gene family expansions and transcriptome signatures uncover fungal adaptations to wood decay.</title>
        <authorList>
            <person name="Hage H."/>
            <person name="Miyauchi S."/>
            <person name="Viragh M."/>
            <person name="Drula E."/>
            <person name="Min B."/>
            <person name="Chaduli D."/>
            <person name="Navarro D."/>
            <person name="Favel A."/>
            <person name="Norest M."/>
            <person name="Lesage-Meessen L."/>
            <person name="Balint B."/>
            <person name="Merenyi Z."/>
            <person name="de Eugenio L."/>
            <person name="Morin E."/>
            <person name="Martinez A.T."/>
            <person name="Baldrian P."/>
            <person name="Stursova M."/>
            <person name="Martinez M.J."/>
            <person name="Novotny C."/>
            <person name="Magnuson J.K."/>
            <person name="Spatafora J.W."/>
            <person name="Maurice S."/>
            <person name="Pangilinan J."/>
            <person name="Andreopoulos W."/>
            <person name="LaButti K."/>
            <person name="Hundley H."/>
            <person name="Na H."/>
            <person name="Kuo A."/>
            <person name="Barry K."/>
            <person name="Lipzen A."/>
            <person name="Henrissat B."/>
            <person name="Riley R."/>
            <person name="Ahrendt S."/>
            <person name="Nagy L.G."/>
            <person name="Grigoriev I.V."/>
            <person name="Martin F."/>
            <person name="Rosso M.N."/>
        </authorList>
    </citation>
    <scope>NUCLEOTIDE SEQUENCE</scope>
    <source>
        <strain evidence="1">CBS 384.51</strain>
    </source>
</reference>